<feature type="binding site" evidence="4">
    <location>
        <position position="51"/>
    </location>
    <ligand>
        <name>substrate</name>
    </ligand>
</feature>
<dbReference type="HAMAP" id="MF_01139">
    <property type="entry name" value="ISPT"/>
    <property type="match status" value="1"/>
</dbReference>
<dbReference type="InterPro" id="IPR001441">
    <property type="entry name" value="UPP_synth-like"/>
</dbReference>
<evidence type="ECO:0000313" key="7">
    <source>
        <dbReference type="Proteomes" id="UP000512184"/>
    </source>
</evidence>
<evidence type="ECO:0000256" key="1">
    <source>
        <dbReference type="ARBA" id="ARBA00022679"/>
    </source>
</evidence>
<dbReference type="InterPro" id="IPR036424">
    <property type="entry name" value="UPP_synth-like_sf"/>
</dbReference>
<proteinExistence type="inferred from homology"/>
<evidence type="ECO:0000313" key="5">
    <source>
        <dbReference type="EMBL" id="QHP83666.1"/>
    </source>
</evidence>
<keyword evidence="2 4" id="KW-0479">Metal-binding</keyword>
<keyword evidence="7" id="KW-1185">Reference proteome</keyword>
<dbReference type="InterPro" id="IPR018520">
    <property type="entry name" value="UPP_synth-like_CS"/>
</dbReference>
<dbReference type="Gene3D" id="3.40.1180.10">
    <property type="entry name" value="Decaprenyl diphosphate synthase-like"/>
    <property type="match status" value="1"/>
</dbReference>
<dbReference type="GO" id="GO:0000287">
    <property type="term" value="F:magnesium ion binding"/>
    <property type="evidence" value="ECO:0007669"/>
    <property type="project" value="UniProtKB-UniRule"/>
</dbReference>
<dbReference type="CDD" id="cd00475">
    <property type="entry name" value="Cis_IPPS"/>
    <property type="match status" value="1"/>
</dbReference>
<sequence>MSLALEQTNLIQKKITQETPIPKHIAIIMDGNRRWQKKHARFCQKHAISGHRRGADSIPQVVDTALHLGVEALTLFAFSTENFSRSKTEVAELFSLFNSQLHSKLSFLHDREIRLRCIGDLSKLPKELQNNIKQATSSTAHYSQMELIFAINYGSKNELVRAFKKLYQDLASKKISVNDISEELISSHLDTSGLPDPDLLIRTGGEMRVSNFLLWQIAYTELYVTDVLWPDFTAQDLLEAIKTYQQRSRRGGK</sequence>
<dbReference type="GO" id="GO:0016094">
    <property type="term" value="P:polyprenol biosynthetic process"/>
    <property type="evidence" value="ECO:0007669"/>
    <property type="project" value="TreeGrafter"/>
</dbReference>
<comment type="similarity">
    <text evidence="4">Belongs to the UPP synthase family.</text>
</comment>
<dbReference type="Pfam" id="PF01255">
    <property type="entry name" value="Prenyltransf"/>
    <property type="match status" value="1"/>
</dbReference>
<reference evidence="5 7" key="1">
    <citation type="submission" date="2019-01" db="EMBL/GenBank/DDBJ databases">
        <title>Whole genome sequencing and annotation enables comparative genome analysis that reveals unique features of the Chlamydia suis R19 Genome.</title>
        <authorList>
            <person name="Dimond Z.E."/>
        </authorList>
    </citation>
    <scope>NUCLEOTIDE SEQUENCE [LARGE SCALE GENOMIC DNA]</scope>
    <source>
        <strain evidence="5 7">R19</strain>
    </source>
</reference>
<comment type="caution">
    <text evidence="4">Lacks conserved residue(s) required for the propagation of feature annotation.</text>
</comment>
<evidence type="ECO:0000313" key="8">
    <source>
        <dbReference type="Proteomes" id="UP000825134"/>
    </source>
</evidence>
<feature type="binding site" evidence="4">
    <location>
        <position position="83"/>
    </location>
    <ligand>
        <name>substrate</name>
    </ligand>
</feature>
<evidence type="ECO:0000313" key="6">
    <source>
        <dbReference type="EMBL" id="QYC74438.1"/>
    </source>
</evidence>
<dbReference type="FunFam" id="3.40.1180.10:FF:000003">
    <property type="entry name" value="Isoprenyl transferase 2"/>
    <property type="match status" value="1"/>
</dbReference>
<dbReference type="AlphaFoldDB" id="A0AAQ0EMJ4"/>
<dbReference type="Proteomes" id="UP000825134">
    <property type="component" value="Chromosome"/>
</dbReference>
<keyword evidence="3 4" id="KW-0460">Magnesium</keyword>
<dbReference type="NCBIfam" id="NF011413">
    <property type="entry name" value="PRK14840.1"/>
    <property type="match status" value="1"/>
</dbReference>
<dbReference type="GO" id="GO:0033850">
    <property type="term" value="F:Z-farnesyl diphosphate synthase activity"/>
    <property type="evidence" value="ECO:0007669"/>
    <property type="project" value="UniProtKB-ARBA"/>
</dbReference>
<feature type="binding site" evidence="4">
    <location>
        <position position="202"/>
    </location>
    <ligand>
        <name>substrate</name>
    </ligand>
</feature>
<protein>
    <recommendedName>
        <fullName evidence="4">Isoprenyl transferase</fullName>
        <ecNumber evidence="4">2.5.1.-</ecNumber>
    </recommendedName>
</protein>
<organism evidence="6 8">
    <name type="scientific">Chlamydia suis</name>
    <dbReference type="NCBI Taxonomy" id="83559"/>
    <lineage>
        <taxon>Bacteria</taxon>
        <taxon>Pseudomonadati</taxon>
        <taxon>Chlamydiota</taxon>
        <taxon>Chlamydiia</taxon>
        <taxon>Chlamydiales</taxon>
        <taxon>Chlamydiaceae</taxon>
        <taxon>Chlamydia/Chlamydophila group</taxon>
        <taxon>Chlamydia</taxon>
    </lineage>
</organism>
<feature type="binding site" evidence="4">
    <location>
        <position position="35"/>
    </location>
    <ligand>
        <name>substrate</name>
    </ligand>
</feature>
<dbReference type="NCBIfam" id="TIGR00055">
    <property type="entry name" value="uppS"/>
    <property type="match status" value="1"/>
</dbReference>
<reference evidence="6" key="2">
    <citation type="journal article" date="2021" name="Front. Microbiol.">
        <title>Generation of Tetracycline and Rifamycin Resistant Chlamydia Suis Recombinants.</title>
        <authorList>
            <person name="Marti H."/>
            <person name="Bommana S."/>
            <person name="Read T.D."/>
            <person name="Pesch T."/>
            <person name="Prahauser B."/>
            <person name="Dean D."/>
            <person name="Borel N."/>
        </authorList>
    </citation>
    <scope>NUCLEOTIDE SEQUENCE</scope>
    <source>
        <strain evidence="6">208.1</strain>
    </source>
</reference>
<keyword evidence="1 4" id="KW-0808">Transferase</keyword>
<dbReference type="EC" id="2.5.1.-" evidence="4"/>
<gene>
    <name evidence="5" type="primary">uppS</name>
    <name evidence="5" type="ORF">Chls_791</name>
    <name evidence="6" type="ORF">INQ84_00220</name>
</gene>
<feature type="binding site" evidence="4">
    <location>
        <position position="221"/>
    </location>
    <ligand>
        <name>Mg(2+)</name>
        <dbReference type="ChEBI" id="CHEBI:18420"/>
    </ligand>
</feature>
<feature type="active site" description="Proton acceptor" evidence="4">
    <location>
        <position position="82"/>
    </location>
</feature>
<feature type="binding site" evidence="4">
    <location>
        <begin position="79"/>
        <end position="81"/>
    </location>
    <ligand>
        <name>substrate</name>
    </ligand>
</feature>
<feature type="binding site" evidence="4">
    <location>
        <position position="85"/>
    </location>
    <ligand>
        <name>substrate</name>
    </ligand>
</feature>
<feature type="binding site" evidence="4">
    <location>
        <begin position="208"/>
        <end position="210"/>
    </location>
    <ligand>
        <name>substrate</name>
    </ligand>
</feature>
<dbReference type="EMBL" id="CP063185">
    <property type="protein sequence ID" value="QYC74438.1"/>
    <property type="molecule type" value="Genomic_DNA"/>
</dbReference>
<evidence type="ECO:0000256" key="2">
    <source>
        <dbReference type="ARBA" id="ARBA00022723"/>
    </source>
</evidence>
<comment type="cofactor">
    <cofactor evidence="4">
        <name>Mg(2+)</name>
        <dbReference type="ChEBI" id="CHEBI:18420"/>
    </cofactor>
    <text evidence="4">Binds 2 magnesium ions per subunit.</text>
</comment>
<comment type="subunit">
    <text evidence="4">Homodimer.</text>
</comment>
<feature type="active site" evidence="4">
    <location>
        <position position="30"/>
    </location>
</feature>
<evidence type="ECO:0000256" key="3">
    <source>
        <dbReference type="ARBA" id="ARBA00022842"/>
    </source>
</evidence>
<dbReference type="GO" id="GO:0045547">
    <property type="term" value="F:ditrans,polycis-polyprenyl diphosphate synthase [(2E,6E)-farnesyl diphosphate specific] activity"/>
    <property type="evidence" value="ECO:0007669"/>
    <property type="project" value="TreeGrafter"/>
</dbReference>
<name>A0AAQ0EMJ4_9CHLA</name>
<dbReference type="PANTHER" id="PTHR10291">
    <property type="entry name" value="DEHYDRODOLICHYL DIPHOSPHATE SYNTHASE FAMILY MEMBER"/>
    <property type="match status" value="1"/>
</dbReference>
<dbReference type="EMBL" id="CP035278">
    <property type="protein sequence ID" value="QHP83666.1"/>
    <property type="molecule type" value="Genomic_DNA"/>
</dbReference>
<dbReference type="SUPFAM" id="SSF64005">
    <property type="entry name" value="Undecaprenyl diphosphate synthase"/>
    <property type="match status" value="1"/>
</dbReference>
<dbReference type="RefSeq" id="WP_080122370.1">
    <property type="nucleotide sequence ID" value="NZ_CP035278.1"/>
</dbReference>
<feature type="binding site" evidence="4">
    <location>
        <begin position="31"/>
        <end position="34"/>
    </location>
    <ligand>
        <name>substrate</name>
    </ligand>
</feature>
<dbReference type="PROSITE" id="PS01066">
    <property type="entry name" value="UPP_SYNTHASE"/>
    <property type="match status" value="1"/>
</dbReference>
<evidence type="ECO:0000256" key="4">
    <source>
        <dbReference type="HAMAP-Rule" id="MF_01139"/>
    </source>
</evidence>
<dbReference type="Proteomes" id="UP000512184">
    <property type="component" value="Chromosome"/>
</dbReference>
<dbReference type="PANTHER" id="PTHR10291:SF0">
    <property type="entry name" value="DEHYDRODOLICHYL DIPHOSPHATE SYNTHASE 2"/>
    <property type="match status" value="1"/>
</dbReference>
<accession>A0AAQ0EMJ4</accession>
<feature type="binding site" evidence="4">
    <location>
        <position position="30"/>
    </location>
    <ligand>
        <name>Mg(2+)</name>
        <dbReference type="ChEBI" id="CHEBI:18420"/>
    </ligand>
</feature>
<comment type="function">
    <text evidence="4">Catalyzes the condensation of isopentenyl diphosphate (IPP) with allylic pyrophosphates generating different type of terpenoids.</text>
</comment>